<gene>
    <name evidence="4" type="ORF">RU93_GL002180</name>
</gene>
<proteinExistence type="predicted"/>
<name>A0A1L8QSC1_9ENTE</name>
<dbReference type="PRINTS" id="PR00455">
    <property type="entry name" value="HTHTETR"/>
</dbReference>
<dbReference type="Pfam" id="PF00440">
    <property type="entry name" value="TetR_N"/>
    <property type="match status" value="1"/>
</dbReference>
<reference evidence="4 5" key="1">
    <citation type="submission" date="2014-12" db="EMBL/GenBank/DDBJ databases">
        <title>Draft genome sequences of 29 type strains of Enterococci.</title>
        <authorList>
            <person name="Zhong Z."/>
            <person name="Sun Z."/>
            <person name="Liu W."/>
            <person name="Zhang W."/>
            <person name="Zhang H."/>
        </authorList>
    </citation>
    <scope>NUCLEOTIDE SEQUENCE [LARGE SCALE GENOMIC DNA]</scope>
    <source>
        <strain evidence="4 5">DSM 17690</strain>
    </source>
</reference>
<evidence type="ECO:0000256" key="2">
    <source>
        <dbReference type="PROSITE-ProRule" id="PRU00335"/>
    </source>
</evidence>
<dbReference type="GO" id="GO:0003700">
    <property type="term" value="F:DNA-binding transcription factor activity"/>
    <property type="evidence" value="ECO:0007669"/>
    <property type="project" value="TreeGrafter"/>
</dbReference>
<dbReference type="PROSITE" id="PS01081">
    <property type="entry name" value="HTH_TETR_1"/>
    <property type="match status" value="1"/>
</dbReference>
<dbReference type="InterPro" id="IPR001647">
    <property type="entry name" value="HTH_TetR"/>
</dbReference>
<keyword evidence="5" id="KW-1185">Reference proteome</keyword>
<sequence length="193" mass="22468">MKKMENKQHDTRHQILEVASSLFMNHGFLATSTRKIATEVGITQPNLYHHFRNKEEIYVAVMENLAAEVKVYLDEMVASTKYTFVEQLAHMILFLQEKHPADFNIMMHDMDNHLSPESRAKLFIIWKNSYQQPFISLFETKKAHLRANLSPELAARHFFLTLAPYIRKEPLPGGLTTEQMIDFFIYGIVKDAP</sequence>
<feature type="DNA-binding region" description="H-T-H motif" evidence="2">
    <location>
        <begin position="32"/>
        <end position="51"/>
    </location>
</feature>
<feature type="domain" description="HTH tetR-type" evidence="3">
    <location>
        <begin position="9"/>
        <end position="69"/>
    </location>
</feature>
<evidence type="ECO:0000313" key="5">
    <source>
        <dbReference type="Proteomes" id="UP000182149"/>
    </source>
</evidence>
<accession>A0A1L8QSC1</accession>
<evidence type="ECO:0000313" key="4">
    <source>
        <dbReference type="EMBL" id="OJG10401.1"/>
    </source>
</evidence>
<dbReference type="InterPro" id="IPR050109">
    <property type="entry name" value="HTH-type_TetR-like_transc_reg"/>
</dbReference>
<organism evidence="4 5">
    <name type="scientific">Enterococcus aquimarinus</name>
    <dbReference type="NCBI Taxonomy" id="328396"/>
    <lineage>
        <taxon>Bacteria</taxon>
        <taxon>Bacillati</taxon>
        <taxon>Bacillota</taxon>
        <taxon>Bacilli</taxon>
        <taxon>Lactobacillales</taxon>
        <taxon>Enterococcaceae</taxon>
        <taxon>Enterococcus</taxon>
    </lineage>
</organism>
<dbReference type="InterPro" id="IPR023772">
    <property type="entry name" value="DNA-bd_HTH_TetR-type_CS"/>
</dbReference>
<dbReference type="PANTHER" id="PTHR30055">
    <property type="entry name" value="HTH-TYPE TRANSCRIPTIONAL REGULATOR RUTR"/>
    <property type="match status" value="1"/>
</dbReference>
<dbReference type="AlphaFoldDB" id="A0A1L8QSC1"/>
<dbReference type="STRING" id="328396.RU93_GL002180"/>
<dbReference type="Proteomes" id="UP000182149">
    <property type="component" value="Unassembled WGS sequence"/>
</dbReference>
<dbReference type="GO" id="GO:0000976">
    <property type="term" value="F:transcription cis-regulatory region binding"/>
    <property type="evidence" value="ECO:0007669"/>
    <property type="project" value="TreeGrafter"/>
</dbReference>
<evidence type="ECO:0000259" key="3">
    <source>
        <dbReference type="PROSITE" id="PS50977"/>
    </source>
</evidence>
<dbReference type="InterPro" id="IPR009057">
    <property type="entry name" value="Homeodomain-like_sf"/>
</dbReference>
<dbReference type="SUPFAM" id="SSF46689">
    <property type="entry name" value="Homeodomain-like"/>
    <property type="match status" value="1"/>
</dbReference>
<comment type="caution">
    <text evidence="4">The sequence shown here is derived from an EMBL/GenBank/DDBJ whole genome shotgun (WGS) entry which is preliminary data.</text>
</comment>
<dbReference type="Gene3D" id="1.10.10.60">
    <property type="entry name" value="Homeodomain-like"/>
    <property type="match status" value="1"/>
</dbReference>
<dbReference type="PROSITE" id="PS50977">
    <property type="entry name" value="HTH_TETR_2"/>
    <property type="match status" value="1"/>
</dbReference>
<dbReference type="EMBL" id="JXKD01000008">
    <property type="protein sequence ID" value="OJG10401.1"/>
    <property type="molecule type" value="Genomic_DNA"/>
</dbReference>
<dbReference type="Gene3D" id="1.10.357.10">
    <property type="entry name" value="Tetracycline Repressor, domain 2"/>
    <property type="match status" value="1"/>
</dbReference>
<dbReference type="PANTHER" id="PTHR30055:SF226">
    <property type="entry name" value="HTH-TYPE TRANSCRIPTIONAL REGULATOR PKSA"/>
    <property type="match status" value="1"/>
</dbReference>
<evidence type="ECO:0000256" key="1">
    <source>
        <dbReference type="ARBA" id="ARBA00023125"/>
    </source>
</evidence>
<protein>
    <submittedName>
        <fullName evidence="4">TetR family transcriptional regulator</fullName>
    </submittedName>
</protein>
<keyword evidence="1 2" id="KW-0238">DNA-binding</keyword>